<evidence type="ECO:0000313" key="4">
    <source>
        <dbReference type="Proteomes" id="UP000030765"/>
    </source>
</evidence>
<proteinExistence type="predicted"/>
<evidence type="ECO:0000313" key="2">
    <source>
        <dbReference type="EMBL" id="KFB38485.1"/>
    </source>
</evidence>
<evidence type="ECO:0000313" key="3">
    <source>
        <dbReference type="EnsemblMetazoa" id="ASIC005890-PA"/>
    </source>
</evidence>
<dbReference type="EMBL" id="ATLV01014226">
    <property type="status" value="NOT_ANNOTATED_CDS"/>
    <property type="molecule type" value="Genomic_DNA"/>
</dbReference>
<sequence length="93" mass="10460">MPLKLTVINLDNFDPCLPPSSVSSTGPKPRPINLRTSGCRLRDCVSLTPSDGRSARRRRPVWIGGYDRAQSRVTLTTTEQQTEFPRPARHRTD</sequence>
<organism evidence="2">
    <name type="scientific">Anopheles sinensis</name>
    <name type="common">Mosquito</name>
    <dbReference type="NCBI Taxonomy" id="74873"/>
    <lineage>
        <taxon>Eukaryota</taxon>
        <taxon>Metazoa</taxon>
        <taxon>Ecdysozoa</taxon>
        <taxon>Arthropoda</taxon>
        <taxon>Hexapoda</taxon>
        <taxon>Insecta</taxon>
        <taxon>Pterygota</taxon>
        <taxon>Neoptera</taxon>
        <taxon>Endopterygota</taxon>
        <taxon>Diptera</taxon>
        <taxon>Nematocera</taxon>
        <taxon>Culicoidea</taxon>
        <taxon>Culicidae</taxon>
        <taxon>Anophelinae</taxon>
        <taxon>Anopheles</taxon>
    </lineage>
</organism>
<gene>
    <name evidence="2" type="ORF">ZHAS_00005890</name>
</gene>
<dbReference type="EnsemblMetazoa" id="ASIC005890-RA">
    <property type="protein sequence ID" value="ASIC005890-PA"/>
    <property type="gene ID" value="ASIC005890"/>
</dbReference>
<reference evidence="3" key="2">
    <citation type="submission" date="2020-05" db="UniProtKB">
        <authorList>
            <consortium name="EnsemblMetazoa"/>
        </authorList>
    </citation>
    <scope>IDENTIFICATION</scope>
</reference>
<accession>A0A084VKJ1</accession>
<reference evidence="2 4" key="1">
    <citation type="journal article" date="2014" name="BMC Genomics">
        <title>Genome sequence of Anopheles sinensis provides insight into genetics basis of mosquito competence for malaria parasites.</title>
        <authorList>
            <person name="Zhou D."/>
            <person name="Zhang D."/>
            <person name="Ding G."/>
            <person name="Shi L."/>
            <person name="Hou Q."/>
            <person name="Ye Y."/>
            <person name="Xu Y."/>
            <person name="Zhou H."/>
            <person name="Xiong C."/>
            <person name="Li S."/>
            <person name="Yu J."/>
            <person name="Hong S."/>
            <person name="Yu X."/>
            <person name="Zou P."/>
            <person name="Chen C."/>
            <person name="Chang X."/>
            <person name="Wang W."/>
            <person name="Lv Y."/>
            <person name="Sun Y."/>
            <person name="Ma L."/>
            <person name="Shen B."/>
            <person name="Zhu C."/>
        </authorList>
    </citation>
    <scope>NUCLEOTIDE SEQUENCE [LARGE SCALE GENOMIC DNA]</scope>
</reference>
<name>A0A084VKJ1_ANOSI</name>
<protein>
    <submittedName>
        <fullName evidence="2 3">Kelch-domain-containing protein</fullName>
    </submittedName>
</protein>
<evidence type="ECO:0000256" key="1">
    <source>
        <dbReference type="SAM" id="MobiDB-lite"/>
    </source>
</evidence>
<keyword evidence="4" id="KW-1185">Reference proteome</keyword>
<dbReference type="EMBL" id="KE524948">
    <property type="protein sequence ID" value="KFB38485.1"/>
    <property type="molecule type" value="Genomic_DNA"/>
</dbReference>
<dbReference type="VEuPathDB" id="VectorBase:ASIC005890"/>
<feature type="region of interest" description="Disordered" evidence="1">
    <location>
        <begin position="74"/>
        <end position="93"/>
    </location>
</feature>
<dbReference type="AlphaFoldDB" id="A0A084VKJ1"/>
<dbReference type="Proteomes" id="UP000030765">
    <property type="component" value="Unassembled WGS sequence"/>
</dbReference>
<feature type="compositionally biased region" description="Polar residues" evidence="1">
    <location>
        <begin position="74"/>
        <end position="83"/>
    </location>
</feature>